<comment type="caution">
    <text evidence="1">The sequence shown here is derived from an EMBL/GenBank/DDBJ whole genome shotgun (WGS) entry which is preliminary data.</text>
</comment>
<dbReference type="Proteomes" id="UP000557392">
    <property type="component" value="Unassembled WGS sequence"/>
</dbReference>
<organism evidence="1 2">
    <name type="scientific">Sphingomonas kyeonggiensis</name>
    <dbReference type="NCBI Taxonomy" id="1268553"/>
    <lineage>
        <taxon>Bacteria</taxon>
        <taxon>Pseudomonadati</taxon>
        <taxon>Pseudomonadota</taxon>
        <taxon>Alphaproteobacteria</taxon>
        <taxon>Sphingomonadales</taxon>
        <taxon>Sphingomonadaceae</taxon>
        <taxon>Sphingomonas</taxon>
    </lineage>
</organism>
<dbReference type="EMBL" id="JACIEH010000006">
    <property type="protein sequence ID" value="MBB4101455.1"/>
    <property type="molecule type" value="Genomic_DNA"/>
</dbReference>
<sequence length="216" mass="24069">MRLWRGAQHSAEHVIFALVRVVHPKGIRQAKVWLKKAESSAEALRKADQFDAIESAWLDFLIAAGTIYLKLESACPGTGPVNGWFGRVREERKLDPLLRYIHHARNSAQHGIEDSTDPDALEWRADLAGRAVVFRGEHPPISMEWESAAGGVISIDTFEKRRIVGLKAVFDRGNSFDPPTSHLGQSLPPFLEPINVASMGLKYLRDLVATAEFYSS</sequence>
<evidence type="ECO:0000313" key="2">
    <source>
        <dbReference type="Proteomes" id="UP000557392"/>
    </source>
</evidence>
<gene>
    <name evidence="1" type="ORF">GGR46_005047</name>
</gene>
<accession>A0A7W6JXP2</accession>
<dbReference type="AlphaFoldDB" id="A0A7W6JXP2"/>
<proteinExistence type="predicted"/>
<keyword evidence="2" id="KW-1185">Reference proteome</keyword>
<reference evidence="1 2" key="1">
    <citation type="submission" date="2020-08" db="EMBL/GenBank/DDBJ databases">
        <title>Genomic Encyclopedia of Type Strains, Phase IV (KMG-IV): sequencing the most valuable type-strain genomes for metagenomic binning, comparative biology and taxonomic classification.</title>
        <authorList>
            <person name="Goeker M."/>
        </authorList>
    </citation>
    <scope>NUCLEOTIDE SEQUENCE [LARGE SCALE GENOMIC DNA]</scope>
    <source>
        <strain evidence="1 2">DSM 101806</strain>
    </source>
</reference>
<dbReference type="RefSeq" id="WP_184000812.1">
    <property type="nucleotide sequence ID" value="NZ_JACIEH010000006.1"/>
</dbReference>
<name>A0A7W6JXP2_9SPHN</name>
<evidence type="ECO:0000313" key="1">
    <source>
        <dbReference type="EMBL" id="MBB4101455.1"/>
    </source>
</evidence>
<protein>
    <submittedName>
        <fullName evidence="1">Uncharacterized protein</fullName>
    </submittedName>
</protein>